<dbReference type="InterPro" id="IPR036760">
    <property type="entry name" value="SspB-like_sf"/>
</dbReference>
<dbReference type="GO" id="GO:0006508">
    <property type="term" value="P:proteolysis"/>
    <property type="evidence" value="ECO:0007669"/>
    <property type="project" value="UniProtKB-KW"/>
</dbReference>
<name>A0ABW3WAS9_9RHOO</name>
<evidence type="ECO:0000313" key="2">
    <source>
        <dbReference type="EMBL" id="MFD1262891.1"/>
    </source>
</evidence>
<comment type="caution">
    <text evidence="2">The sequence shown here is derived from an EMBL/GenBank/DDBJ whole genome shotgun (WGS) entry which is preliminary data.</text>
</comment>
<feature type="compositionally biased region" description="Low complexity" evidence="1">
    <location>
        <begin position="133"/>
        <end position="149"/>
    </location>
</feature>
<dbReference type="Gene3D" id="2.30.30.220">
    <property type="entry name" value="SspB-like"/>
    <property type="match status" value="1"/>
</dbReference>
<keyword evidence="2" id="KW-0378">Hydrolase</keyword>
<sequence>MSIVSTKPYLLRAIWQWCIDQGFTPYIATAVDEHTRVPPGYARDGQIVLNLAPDATGQLQMENDFISFQARFGGVAHSLVIPVANVIAIYARENGQGMAFEPELEEDAAGLEDEAVDGEEAAGTEAVVEDMGDAAAQARAEAADGAGDASPRPPRGSHLKLVK</sequence>
<feature type="region of interest" description="Disordered" evidence="1">
    <location>
        <begin position="133"/>
        <end position="163"/>
    </location>
</feature>
<gene>
    <name evidence="2" type="ORF">ACFQ4M_04795</name>
</gene>
<dbReference type="Proteomes" id="UP001597158">
    <property type="component" value="Unassembled WGS sequence"/>
</dbReference>
<accession>A0ABW3WAS9</accession>
<dbReference type="GO" id="GO:0008233">
    <property type="term" value="F:peptidase activity"/>
    <property type="evidence" value="ECO:0007669"/>
    <property type="project" value="UniProtKB-KW"/>
</dbReference>
<dbReference type="EMBL" id="JBHTMC010000009">
    <property type="protein sequence ID" value="MFD1262891.1"/>
    <property type="molecule type" value="Genomic_DNA"/>
</dbReference>
<dbReference type="Pfam" id="PF04386">
    <property type="entry name" value="SspB"/>
    <property type="match status" value="1"/>
</dbReference>
<reference evidence="3" key="1">
    <citation type="journal article" date="2019" name="Int. J. Syst. Evol. Microbiol.">
        <title>The Global Catalogue of Microorganisms (GCM) 10K type strain sequencing project: providing services to taxonomists for standard genome sequencing and annotation.</title>
        <authorList>
            <consortium name="The Broad Institute Genomics Platform"/>
            <consortium name="The Broad Institute Genome Sequencing Center for Infectious Disease"/>
            <person name="Wu L."/>
            <person name="Ma J."/>
        </authorList>
    </citation>
    <scope>NUCLEOTIDE SEQUENCE [LARGE SCALE GENOMIC DNA]</scope>
    <source>
        <strain evidence="3">CCUG 48884</strain>
    </source>
</reference>
<dbReference type="PANTHER" id="PTHR37486:SF1">
    <property type="entry name" value="STRINGENT STARVATION PROTEIN B"/>
    <property type="match status" value="1"/>
</dbReference>
<dbReference type="PIRSF" id="PIRSF005276">
    <property type="entry name" value="SspB"/>
    <property type="match status" value="1"/>
</dbReference>
<dbReference type="SUPFAM" id="SSF101738">
    <property type="entry name" value="SspB-like"/>
    <property type="match status" value="1"/>
</dbReference>
<dbReference type="RefSeq" id="WP_002943258.1">
    <property type="nucleotide sequence ID" value="NZ_JARQZE010000025.1"/>
</dbReference>
<protein>
    <submittedName>
        <fullName evidence="2">ClpXP protease specificity-enhancing factor</fullName>
    </submittedName>
</protein>
<proteinExistence type="predicted"/>
<dbReference type="PANTHER" id="PTHR37486">
    <property type="entry name" value="STRINGENT STARVATION PROTEIN B"/>
    <property type="match status" value="1"/>
</dbReference>
<keyword evidence="2" id="KW-0645">Protease</keyword>
<dbReference type="NCBIfam" id="NF008769">
    <property type="entry name" value="PRK11798.2-5"/>
    <property type="match status" value="1"/>
</dbReference>
<evidence type="ECO:0000313" key="3">
    <source>
        <dbReference type="Proteomes" id="UP001597158"/>
    </source>
</evidence>
<organism evidence="2 3">
    <name type="scientific">Thauera mechernichensis</name>
    <dbReference type="NCBI Taxonomy" id="82788"/>
    <lineage>
        <taxon>Bacteria</taxon>
        <taxon>Pseudomonadati</taxon>
        <taxon>Pseudomonadota</taxon>
        <taxon>Betaproteobacteria</taxon>
        <taxon>Rhodocyclales</taxon>
        <taxon>Zoogloeaceae</taxon>
        <taxon>Thauera</taxon>
    </lineage>
</organism>
<evidence type="ECO:0000256" key="1">
    <source>
        <dbReference type="SAM" id="MobiDB-lite"/>
    </source>
</evidence>
<keyword evidence="3" id="KW-1185">Reference proteome</keyword>
<dbReference type="InterPro" id="IPR007481">
    <property type="entry name" value="SspB"/>
</dbReference>